<dbReference type="Pfam" id="PF01807">
    <property type="entry name" value="Zn_ribbon_DnaG"/>
    <property type="match status" value="1"/>
</dbReference>
<evidence type="ECO:0000256" key="8">
    <source>
        <dbReference type="ARBA" id="ARBA00022833"/>
    </source>
</evidence>
<dbReference type="EC" id="2.7.7.101" evidence="12"/>
<dbReference type="InterPro" id="IPR034151">
    <property type="entry name" value="TOPRIM_DnaG_bac"/>
</dbReference>
<dbReference type="SMART" id="SM00493">
    <property type="entry name" value="TOPRIM"/>
    <property type="match status" value="1"/>
</dbReference>
<gene>
    <name evidence="12" type="primary">dnaG</name>
    <name evidence="15" type="ORF">RHABOEDO_000611</name>
</gene>
<dbReference type="SMART" id="SM00400">
    <property type="entry name" value="ZnF_CHCC"/>
    <property type="match status" value="1"/>
</dbReference>
<dbReference type="PIRSF" id="PIRSF002811">
    <property type="entry name" value="DnaG"/>
    <property type="match status" value="1"/>
</dbReference>
<evidence type="ECO:0000256" key="11">
    <source>
        <dbReference type="ARBA" id="ARBA00023163"/>
    </source>
</evidence>
<keyword evidence="8 12" id="KW-0862">Zinc</keyword>
<dbReference type="HAMAP" id="MF_00974">
    <property type="entry name" value="DNA_primase_DnaG"/>
    <property type="match status" value="1"/>
</dbReference>
<comment type="cofactor">
    <cofactor evidence="12 13">
        <name>Zn(2+)</name>
        <dbReference type="ChEBI" id="CHEBI:29105"/>
    </cofactor>
    <text evidence="12 13">Binds 1 zinc ion per monomer.</text>
</comment>
<evidence type="ECO:0000256" key="13">
    <source>
        <dbReference type="PIRNR" id="PIRNR002811"/>
    </source>
</evidence>
<dbReference type="InterPro" id="IPR002694">
    <property type="entry name" value="Znf_CHC2"/>
</dbReference>
<dbReference type="Gene3D" id="3.90.580.10">
    <property type="entry name" value="Zinc finger, CHC2-type domain"/>
    <property type="match status" value="1"/>
</dbReference>
<evidence type="ECO:0000256" key="4">
    <source>
        <dbReference type="ARBA" id="ARBA00022695"/>
    </source>
</evidence>
<comment type="domain">
    <text evidence="12">Contains an N-terminal zinc-binding domain, a central core domain that contains the primase activity, and a C-terminal DnaB-binding domain.</text>
</comment>
<dbReference type="RefSeq" id="WP_215216784.1">
    <property type="nucleotide sequence ID" value="NZ_CP075587.1"/>
</dbReference>
<evidence type="ECO:0000256" key="1">
    <source>
        <dbReference type="ARBA" id="ARBA00022478"/>
    </source>
</evidence>
<dbReference type="InterPro" id="IPR050219">
    <property type="entry name" value="DnaG_primase"/>
</dbReference>
<dbReference type="InterPro" id="IPR036977">
    <property type="entry name" value="DNA_primase_Znf_CHC2"/>
</dbReference>
<feature type="domain" description="Toprim" evidence="14">
    <location>
        <begin position="258"/>
        <end position="340"/>
    </location>
</feature>
<comment type="similarity">
    <text evidence="12 13">Belongs to the DnaG primase family.</text>
</comment>
<evidence type="ECO:0000256" key="2">
    <source>
        <dbReference type="ARBA" id="ARBA00022515"/>
    </source>
</evidence>
<dbReference type="CDD" id="cd03364">
    <property type="entry name" value="TOPRIM_DnaG_primases"/>
    <property type="match status" value="1"/>
</dbReference>
<dbReference type="InterPro" id="IPR037068">
    <property type="entry name" value="DNA_primase_core_N_sf"/>
</dbReference>
<evidence type="ECO:0000256" key="3">
    <source>
        <dbReference type="ARBA" id="ARBA00022679"/>
    </source>
</evidence>
<evidence type="ECO:0000313" key="16">
    <source>
        <dbReference type="Proteomes" id="UP000826014"/>
    </source>
</evidence>
<dbReference type="InterPro" id="IPR013264">
    <property type="entry name" value="DNAG_N"/>
</dbReference>
<keyword evidence="7 12" id="KW-0863">Zinc-finger</keyword>
<comment type="catalytic activity">
    <reaction evidence="12">
        <text>ssDNA + n NTP = ssDNA/pppN(pN)n-1 hybrid + (n-1) diphosphate.</text>
        <dbReference type="EC" id="2.7.7.101"/>
    </reaction>
</comment>
<dbReference type="Pfam" id="PF13155">
    <property type="entry name" value="Toprim_2"/>
    <property type="match status" value="1"/>
</dbReference>
<dbReference type="InterPro" id="IPR006171">
    <property type="entry name" value="TOPRIM_dom"/>
</dbReference>
<keyword evidence="2 12" id="KW-0639">Primosome</keyword>
<dbReference type="Pfam" id="PF10410">
    <property type="entry name" value="DnaB_bind"/>
    <property type="match status" value="1"/>
</dbReference>
<dbReference type="PANTHER" id="PTHR30313">
    <property type="entry name" value="DNA PRIMASE"/>
    <property type="match status" value="1"/>
</dbReference>
<accession>A0ABX8UZQ2</accession>
<keyword evidence="1 12" id="KW-0240">DNA-directed RNA polymerase</keyword>
<evidence type="ECO:0000256" key="6">
    <source>
        <dbReference type="ARBA" id="ARBA00022723"/>
    </source>
</evidence>
<evidence type="ECO:0000259" key="14">
    <source>
        <dbReference type="PROSITE" id="PS50880"/>
    </source>
</evidence>
<dbReference type="InterPro" id="IPR019475">
    <property type="entry name" value="DNA_primase_DnaB-bd"/>
</dbReference>
<reference evidence="15 16" key="1">
    <citation type="journal article" date="2022" name="bioRxiv">
        <title>Ecology and evolution of chlamydial symbionts of arthropods.</title>
        <authorList>
            <person name="Halter T."/>
            <person name="Koestlbacher S."/>
            <person name="Collingro A."/>
            <person name="Sixt B.S."/>
            <person name="Toenshoff E.R."/>
            <person name="Hendrickx F."/>
            <person name="Kostanjsek R."/>
            <person name="Horn M."/>
        </authorList>
    </citation>
    <scope>NUCLEOTIDE SEQUENCE [LARGE SCALE GENOMIC DNA]</scope>
    <source>
        <strain evidence="15">W744xW776</strain>
    </source>
</reference>
<dbReference type="InterPro" id="IPR006295">
    <property type="entry name" value="DNA_primase_DnaG"/>
</dbReference>
<evidence type="ECO:0000256" key="7">
    <source>
        <dbReference type="ARBA" id="ARBA00022771"/>
    </source>
</evidence>
<dbReference type="NCBIfam" id="TIGR01391">
    <property type="entry name" value="dnaG"/>
    <property type="match status" value="1"/>
</dbReference>
<keyword evidence="3 12" id="KW-0808">Transferase</keyword>
<comment type="subunit">
    <text evidence="12">Monomer. Interacts with DnaB.</text>
</comment>
<dbReference type="GO" id="GO:0016779">
    <property type="term" value="F:nucleotidyltransferase activity"/>
    <property type="evidence" value="ECO:0007669"/>
    <property type="project" value="UniProtKB-KW"/>
</dbReference>
<proteinExistence type="inferred from homology"/>
<sequence length="593" mass="67894">MPLFTTSSLEMLRHKIDLFEVLSAHLTFQRSGSTYKTLCPFHEERTPSFIMQKGSAHYHCFGCGAHGDAISFLMTHVRMSFTEAVESLAERFQVHLEKEEEKGNTKTPNKIALKTALASASELYHYLLLYTEEGIEALNYLYERGIPLQFIRRFQIGYAPQHYSLLIQYLQTCGIEEDIMLQAGLIKVSGEKKRDFFSERITFPILDSLGAVIGFSARKYKQSTFGGKYINSPETILFKKSRVLFGLSYCRIRIAKQQTAILVEGQIDALRLIDTGFDYVVAAQGTAFGEEHVKELLQLGIKKIYLALDADEAGQAATQKIGDLFQKNGIDTRVVALEKEKDPDLLLREKGPSFFAYLLETSSDYLNFLFFYLAKDHDLQVPSQKNQVVNQIVDQINNWQQPVLIHESLKKLAEIAQVPEASVGMDQICMPDLFISRQESIRLQEVDGDRILELDLLRWLLMGSSQYPEIIHIAKANLKQNHFRVPSAWKLYVSLSEHQSSCFDLLAIGSSLNDSEEQKLLSELLQRKINLNKTKEGFLEVLHKILLRDWMQKREQIRIEIQSVTHSEEETLQLARQFDILKNQVPEVFIPKI</sequence>
<dbReference type="InterPro" id="IPR030846">
    <property type="entry name" value="DnaG_bac"/>
</dbReference>
<evidence type="ECO:0000256" key="5">
    <source>
        <dbReference type="ARBA" id="ARBA00022705"/>
    </source>
</evidence>
<organism evidence="15 16">
    <name type="scientific">Candidatus Rhabdochlamydia oedothoracis</name>
    <dbReference type="NCBI Taxonomy" id="2720720"/>
    <lineage>
        <taxon>Bacteria</taxon>
        <taxon>Pseudomonadati</taxon>
        <taxon>Chlamydiota</taxon>
        <taxon>Chlamydiia</taxon>
        <taxon>Parachlamydiales</taxon>
        <taxon>Candidatus Rhabdochlamydiaceae</taxon>
        <taxon>Candidatus Rhabdochlamydia</taxon>
    </lineage>
</organism>
<keyword evidence="16" id="KW-1185">Reference proteome</keyword>
<dbReference type="Gene3D" id="3.40.1360.10">
    <property type="match status" value="1"/>
</dbReference>
<evidence type="ECO:0000256" key="10">
    <source>
        <dbReference type="ARBA" id="ARBA00023125"/>
    </source>
</evidence>
<evidence type="ECO:0000313" key="15">
    <source>
        <dbReference type="EMBL" id="QYF48449.1"/>
    </source>
</evidence>
<keyword evidence="5 12" id="KW-0235">DNA replication</keyword>
<dbReference type="EMBL" id="CP075587">
    <property type="protein sequence ID" value="QYF48449.1"/>
    <property type="molecule type" value="Genomic_DNA"/>
</dbReference>
<feature type="zinc finger region" description="CHC2-type" evidence="12">
    <location>
        <begin position="39"/>
        <end position="63"/>
    </location>
</feature>
<name>A0ABX8UZQ2_9BACT</name>
<dbReference type="SUPFAM" id="SSF57783">
    <property type="entry name" value="Zinc beta-ribbon"/>
    <property type="match status" value="1"/>
</dbReference>
<evidence type="ECO:0000256" key="12">
    <source>
        <dbReference type="HAMAP-Rule" id="MF_00974"/>
    </source>
</evidence>
<dbReference type="PROSITE" id="PS50880">
    <property type="entry name" value="TOPRIM"/>
    <property type="match status" value="1"/>
</dbReference>
<dbReference type="Pfam" id="PF08275">
    <property type="entry name" value="DNAG_N"/>
    <property type="match status" value="1"/>
</dbReference>
<protein>
    <recommendedName>
        <fullName evidence="12 13">DNA primase</fullName>
        <ecNumber evidence="12">2.7.7.101</ecNumber>
    </recommendedName>
</protein>
<dbReference type="PANTHER" id="PTHR30313:SF2">
    <property type="entry name" value="DNA PRIMASE"/>
    <property type="match status" value="1"/>
</dbReference>
<keyword evidence="4 12" id="KW-0548">Nucleotidyltransferase</keyword>
<keyword evidence="9" id="KW-0460">Magnesium</keyword>
<keyword evidence="10 12" id="KW-0238">DNA-binding</keyword>
<evidence type="ECO:0000256" key="9">
    <source>
        <dbReference type="ARBA" id="ARBA00022842"/>
    </source>
</evidence>
<keyword evidence="11 12" id="KW-0804">Transcription</keyword>
<dbReference type="Proteomes" id="UP000826014">
    <property type="component" value="Chromosome"/>
</dbReference>
<comment type="function">
    <text evidence="12 13">RNA polymerase that catalyzes the synthesis of short RNA molecules used as primers for DNA polymerase during DNA replication.</text>
</comment>
<dbReference type="SUPFAM" id="SSF56731">
    <property type="entry name" value="DNA primase core"/>
    <property type="match status" value="1"/>
</dbReference>
<keyword evidence="6 12" id="KW-0479">Metal-binding</keyword>
<dbReference type="Gene3D" id="3.90.980.10">
    <property type="entry name" value="DNA primase, catalytic core, N-terminal domain"/>
    <property type="match status" value="1"/>
</dbReference>